<evidence type="ECO:0000256" key="3">
    <source>
        <dbReference type="ARBA" id="ARBA00023163"/>
    </source>
</evidence>
<evidence type="ECO:0000256" key="1">
    <source>
        <dbReference type="ARBA" id="ARBA00023015"/>
    </source>
</evidence>
<dbReference type="RefSeq" id="WP_006532255.1">
    <property type="nucleotide sequence ID" value="NZ_CABKNK020000003.1"/>
</dbReference>
<name>A0A380KNZ3_9STRE</name>
<organism evidence="5 6">
    <name type="scientific">Streptococcus infantarius</name>
    <dbReference type="NCBI Taxonomy" id="102684"/>
    <lineage>
        <taxon>Bacteria</taxon>
        <taxon>Bacillati</taxon>
        <taxon>Bacillota</taxon>
        <taxon>Bacilli</taxon>
        <taxon>Lactobacillales</taxon>
        <taxon>Streptococcaceae</taxon>
        <taxon>Streptococcus</taxon>
    </lineage>
</organism>
<dbReference type="EMBL" id="UHFP01000001">
    <property type="protein sequence ID" value="SUN68427.1"/>
    <property type="molecule type" value="Genomic_DNA"/>
</dbReference>
<dbReference type="InterPro" id="IPR020449">
    <property type="entry name" value="Tscrpt_reg_AraC-type_HTH"/>
</dbReference>
<dbReference type="InterPro" id="IPR009057">
    <property type="entry name" value="Homeodomain-like_sf"/>
</dbReference>
<dbReference type="PROSITE" id="PS01124">
    <property type="entry name" value="HTH_ARAC_FAMILY_2"/>
    <property type="match status" value="1"/>
</dbReference>
<dbReference type="InterPro" id="IPR018060">
    <property type="entry name" value="HTH_AraC"/>
</dbReference>
<dbReference type="SMART" id="SM00342">
    <property type="entry name" value="HTH_ARAC"/>
    <property type="match status" value="1"/>
</dbReference>
<protein>
    <submittedName>
        <fullName evidence="5">AraC family transcriptional regulator</fullName>
    </submittedName>
</protein>
<dbReference type="PANTHER" id="PTHR43280">
    <property type="entry name" value="ARAC-FAMILY TRANSCRIPTIONAL REGULATOR"/>
    <property type="match status" value="1"/>
</dbReference>
<accession>A0A380KNZ3</accession>
<dbReference type="Pfam" id="PF12833">
    <property type="entry name" value="HTH_18"/>
    <property type="match status" value="1"/>
</dbReference>
<dbReference type="AlphaFoldDB" id="A0A380KNZ3"/>
<dbReference type="GO" id="GO:0003700">
    <property type="term" value="F:DNA-binding transcription factor activity"/>
    <property type="evidence" value="ECO:0007669"/>
    <property type="project" value="InterPro"/>
</dbReference>
<dbReference type="PRINTS" id="PR00032">
    <property type="entry name" value="HTHARAC"/>
</dbReference>
<sequence>MNQSVKSYIQTQKISVAKNMLLESDYSLLEISETLAFSSQSYFTKIFKKVTGEKPLDYRANHLTDAIHSKGVIDDRT</sequence>
<keyword evidence="2" id="KW-0238">DNA-binding</keyword>
<dbReference type="Proteomes" id="UP000255352">
    <property type="component" value="Unassembled WGS sequence"/>
</dbReference>
<keyword evidence="3" id="KW-0804">Transcription</keyword>
<proteinExistence type="predicted"/>
<keyword evidence="1" id="KW-0805">Transcription regulation</keyword>
<dbReference type="GO" id="GO:0043565">
    <property type="term" value="F:sequence-specific DNA binding"/>
    <property type="evidence" value="ECO:0007669"/>
    <property type="project" value="InterPro"/>
</dbReference>
<reference evidence="5 6" key="1">
    <citation type="submission" date="2018-06" db="EMBL/GenBank/DDBJ databases">
        <authorList>
            <consortium name="Pathogen Informatics"/>
            <person name="Doyle S."/>
        </authorList>
    </citation>
    <scope>NUCLEOTIDE SEQUENCE [LARGE SCALE GENOMIC DNA]</scope>
    <source>
        <strain evidence="5 6">NCTC13760</strain>
    </source>
</reference>
<dbReference type="Gene3D" id="1.10.10.60">
    <property type="entry name" value="Homeodomain-like"/>
    <property type="match status" value="1"/>
</dbReference>
<evidence type="ECO:0000256" key="2">
    <source>
        <dbReference type="ARBA" id="ARBA00023125"/>
    </source>
</evidence>
<feature type="domain" description="HTH araC/xylS-type" evidence="4">
    <location>
        <begin position="1"/>
        <end position="61"/>
    </location>
</feature>
<dbReference type="SUPFAM" id="SSF46689">
    <property type="entry name" value="Homeodomain-like"/>
    <property type="match status" value="1"/>
</dbReference>
<dbReference type="PANTHER" id="PTHR43280:SF2">
    <property type="entry name" value="HTH-TYPE TRANSCRIPTIONAL REGULATOR EXSA"/>
    <property type="match status" value="1"/>
</dbReference>
<evidence type="ECO:0000313" key="5">
    <source>
        <dbReference type="EMBL" id="SUN68427.1"/>
    </source>
</evidence>
<gene>
    <name evidence="5" type="primary">trrA</name>
    <name evidence="5" type="ORF">NCTC13760_01116</name>
</gene>
<dbReference type="InterPro" id="IPR018062">
    <property type="entry name" value="HTH_AraC-typ_CS"/>
</dbReference>
<dbReference type="PROSITE" id="PS00041">
    <property type="entry name" value="HTH_ARAC_FAMILY_1"/>
    <property type="match status" value="1"/>
</dbReference>
<evidence type="ECO:0000313" key="6">
    <source>
        <dbReference type="Proteomes" id="UP000255352"/>
    </source>
</evidence>
<evidence type="ECO:0000259" key="4">
    <source>
        <dbReference type="PROSITE" id="PS01124"/>
    </source>
</evidence>